<dbReference type="InterPro" id="IPR039127">
    <property type="entry name" value="Trm112"/>
</dbReference>
<dbReference type="GO" id="GO:0030488">
    <property type="term" value="P:tRNA methylation"/>
    <property type="evidence" value="ECO:0007669"/>
    <property type="project" value="EnsemblFungi"/>
</dbReference>
<evidence type="ECO:0000256" key="6">
    <source>
        <dbReference type="ARBA" id="ARBA00069342"/>
    </source>
</evidence>
<dbReference type="GO" id="GO:0002098">
    <property type="term" value="P:tRNA wobble uridine modification"/>
    <property type="evidence" value="ECO:0007669"/>
    <property type="project" value="EnsemblFungi"/>
</dbReference>
<evidence type="ECO:0000313" key="10">
    <source>
        <dbReference type="Proteomes" id="UP000182444"/>
    </source>
</evidence>
<comment type="similarity">
    <text evidence="3">Belongs to the TRM112 family.</text>
</comment>
<dbReference type="OMA" id="NMLTSKC"/>
<dbReference type="GO" id="GO:0070476">
    <property type="term" value="P:rRNA (guanine-N7)-methylation"/>
    <property type="evidence" value="ECO:0007669"/>
    <property type="project" value="EnsemblFungi"/>
</dbReference>
<dbReference type="FunFam" id="2.20.25.10:FF:000021">
    <property type="entry name" value="Multifunctional methyltransferase subunit trm112"/>
    <property type="match status" value="1"/>
</dbReference>
<gene>
    <name evidence="9" type="ORF">B0I71DRAFT_132309</name>
    <name evidence="8" type="ORF">YALI1_E29586g</name>
</gene>
<dbReference type="GO" id="GO:0046982">
    <property type="term" value="F:protein heterodimerization activity"/>
    <property type="evidence" value="ECO:0007669"/>
    <property type="project" value="InterPro"/>
</dbReference>
<evidence type="ECO:0000256" key="1">
    <source>
        <dbReference type="ARBA" id="ARBA00004123"/>
    </source>
</evidence>
<evidence type="ECO:0000256" key="4">
    <source>
        <dbReference type="ARBA" id="ARBA00022490"/>
    </source>
</evidence>
<dbReference type="GO" id="GO:0008276">
    <property type="term" value="F:protein methyltransferase activity"/>
    <property type="evidence" value="ECO:0007669"/>
    <property type="project" value="EnsemblFungi"/>
</dbReference>
<dbReference type="PANTHER" id="PTHR12773">
    <property type="entry name" value="UPF0315 PROTEIN-RELATED"/>
    <property type="match status" value="1"/>
</dbReference>
<dbReference type="Gene3D" id="2.20.25.10">
    <property type="match status" value="1"/>
</dbReference>
<dbReference type="GO" id="GO:0005737">
    <property type="term" value="C:cytoplasm"/>
    <property type="evidence" value="ECO:0007669"/>
    <property type="project" value="UniProtKB-SubCell"/>
</dbReference>
<dbReference type="PANTHER" id="PTHR12773:SF0">
    <property type="entry name" value="MULTIFUNCTIONAL METHYLTRANSFERASE SUBUNIT TRM112-LIKE PROTEIN"/>
    <property type="match status" value="1"/>
</dbReference>
<dbReference type="OrthoDB" id="2187549at2759"/>
<dbReference type="AlphaFoldDB" id="A0A1D8NJY6"/>
<reference evidence="9 11" key="2">
    <citation type="submission" date="2018-07" db="EMBL/GenBank/DDBJ databases">
        <title>Draft Genome Assemblies for Five Robust Yarrowia lipolytica Strains Exhibiting High Lipid Production and Pentose Sugar Utilization and Sugar Alcohol Secretion from Undetoxified Lignocellulosic Biomass Hydrolysates.</title>
        <authorList>
            <consortium name="DOE Joint Genome Institute"/>
            <person name="Walker C."/>
            <person name="Ryu S."/>
            <person name="Na H."/>
            <person name="Zane M."/>
            <person name="LaButti K."/>
            <person name="Lipzen A."/>
            <person name="Haridas S."/>
            <person name="Barry K."/>
            <person name="Grigoriev I.V."/>
            <person name="Quarterman J."/>
            <person name="Slininger P."/>
            <person name="Dien B."/>
            <person name="Trinh C.T."/>
        </authorList>
    </citation>
    <scope>NUCLEOTIDE SEQUENCE [LARGE SCALE GENOMIC DNA]</scope>
    <source>
        <strain evidence="9 11">YB392</strain>
    </source>
</reference>
<dbReference type="eggNOG" id="KOG1088">
    <property type="taxonomic scope" value="Eukaryota"/>
</dbReference>
<dbReference type="GeneID" id="2912662"/>
<dbReference type="Proteomes" id="UP000182444">
    <property type="component" value="Chromosome 1E"/>
</dbReference>
<dbReference type="CDD" id="cd21089">
    <property type="entry name" value="Trm112-like"/>
    <property type="match status" value="1"/>
</dbReference>
<dbReference type="VEuPathDB" id="FungiDB:YALI0_E24761g"/>
<dbReference type="GO" id="GO:0005634">
    <property type="term" value="C:nucleus"/>
    <property type="evidence" value="ECO:0007669"/>
    <property type="project" value="UniProtKB-SubCell"/>
</dbReference>
<dbReference type="KEGG" id="yli:2912662"/>
<sequence>MKFLTSNFVQCASKQCVSSGNAFPLTFSALEMVQQEAEFDPEFLVSMLERIDWAALVKVANDLGNESLPDVKPEIDEPFAEGNQGLLQELHSLLIETCIVEGTMKCENCGHTYFIKNSIPNFLLPPHLAA</sequence>
<keyword evidence="5" id="KW-0539">Nucleus</keyword>
<dbReference type="GO" id="GO:0000470">
    <property type="term" value="P:maturation of LSU-rRNA"/>
    <property type="evidence" value="ECO:0007669"/>
    <property type="project" value="EnsemblFungi"/>
</dbReference>
<organism evidence="8 10">
    <name type="scientific">Yarrowia lipolytica</name>
    <name type="common">Candida lipolytica</name>
    <dbReference type="NCBI Taxonomy" id="4952"/>
    <lineage>
        <taxon>Eukaryota</taxon>
        <taxon>Fungi</taxon>
        <taxon>Dikarya</taxon>
        <taxon>Ascomycota</taxon>
        <taxon>Saccharomycotina</taxon>
        <taxon>Dipodascomycetes</taxon>
        <taxon>Dipodascales</taxon>
        <taxon>Dipodascales incertae sedis</taxon>
        <taxon>Yarrowia</taxon>
    </lineage>
</organism>
<accession>A0A1D8NJY6</accession>
<dbReference type="SMR" id="A0A1D8NJY6"/>
<dbReference type="GO" id="GO:0030490">
    <property type="term" value="P:maturation of SSU-rRNA"/>
    <property type="evidence" value="ECO:0007669"/>
    <property type="project" value="EnsemblFungi"/>
</dbReference>
<dbReference type="GO" id="GO:0043528">
    <property type="term" value="C:tRNA (m2G10) methyltransferase complex"/>
    <property type="evidence" value="ECO:0007669"/>
    <property type="project" value="EnsemblFungi"/>
</dbReference>
<evidence type="ECO:0000256" key="5">
    <source>
        <dbReference type="ARBA" id="ARBA00023242"/>
    </source>
</evidence>
<evidence type="ECO:0000313" key="8">
    <source>
        <dbReference type="EMBL" id="AOW05929.1"/>
    </source>
</evidence>
<dbReference type="EMBL" id="KZ858998">
    <property type="protein sequence ID" value="RDW25588.1"/>
    <property type="molecule type" value="Genomic_DNA"/>
</dbReference>
<evidence type="ECO:0000313" key="9">
    <source>
        <dbReference type="EMBL" id="RDW25588.1"/>
    </source>
</evidence>
<proteinExistence type="inferred from homology"/>
<protein>
    <recommendedName>
        <fullName evidence="6">Multifunctional methyltransferase subunit trm112</fullName>
    </recommendedName>
    <alternativeName>
        <fullName evidence="7">eRF1 methyltransferase subunit trm112</fullName>
    </alternativeName>
</protein>
<dbReference type="Pfam" id="PF03966">
    <property type="entry name" value="Trm112p"/>
    <property type="match status" value="1"/>
</dbReference>
<dbReference type="GO" id="GO:0160102">
    <property type="term" value="F:tRNA (guanine(10)-N2)-methyltransferase activity"/>
    <property type="evidence" value="ECO:0007669"/>
    <property type="project" value="EnsemblFungi"/>
</dbReference>
<name>A0A1D8NJY6_YARLL</name>
<dbReference type="InterPro" id="IPR005651">
    <property type="entry name" value="Trm112-like"/>
</dbReference>
<dbReference type="EMBL" id="CP017557">
    <property type="protein sequence ID" value="AOW05929.1"/>
    <property type="molecule type" value="Genomic_DNA"/>
</dbReference>
<dbReference type="Proteomes" id="UP000256601">
    <property type="component" value="Unassembled WGS sequence"/>
</dbReference>
<evidence type="ECO:0000256" key="2">
    <source>
        <dbReference type="ARBA" id="ARBA00004496"/>
    </source>
</evidence>
<dbReference type="GO" id="GO:0016435">
    <property type="term" value="F:rRNA (guanine) methyltransferase activity"/>
    <property type="evidence" value="ECO:0007669"/>
    <property type="project" value="EnsemblFungi"/>
</dbReference>
<evidence type="ECO:0000256" key="3">
    <source>
        <dbReference type="ARBA" id="ARBA00007980"/>
    </source>
</evidence>
<dbReference type="RefSeq" id="XP_504367.1">
    <property type="nucleotide sequence ID" value="XM_504367.1"/>
</dbReference>
<evidence type="ECO:0000256" key="7">
    <source>
        <dbReference type="ARBA" id="ARBA00083044"/>
    </source>
</evidence>
<dbReference type="VEuPathDB" id="FungiDB:YALI1_E29586g"/>
<evidence type="ECO:0000313" key="11">
    <source>
        <dbReference type="Proteomes" id="UP000256601"/>
    </source>
</evidence>
<keyword evidence="4" id="KW-0963">Cytoplasm</keyword>
<dbReference type="GO" id="GO:0035657">
    <property type="term" value="C:eRF1 methyltransferase complex"/>
    <property type="evidence" value="ECO:0007669"/>
    <property type="project" value="EnsemblFungi"/>
</dbReference>
<reference evidence="8 10" key="1">
    <citation type="journal article" date="2016" name="PLoS ONE">
        <title>Sequence Assembly of Yarrowia lipolytica Strain W29/CLIB89 Shows Transposable Element Diversity.</title>
        <authorList>
            <person name="Magnan C."/>
            <person name="Yu J."/>
            <person name="Chang I."/>
            <person name="Jahn E."/>
            <person name="Kanomata Y."/>
            <person name="Wu J."/>
            <person name="Zeller M."/>
            <person name="Oakes M."/>
            <person name="Baldi P."/>
            <person name="Sandmeyer S."/>
        </authorList>
    </citation>
    <scope>NUCLEOTIDE SEQUENCE [LARGE SCALE GENOMIC DNA]</scope>
    <source>
        <strain evidence="8">CLIB89</strain>
        <strain evidence="10">CLIB89(W29)</strain>
    </source>
</reference>
<comment type="subcellular location">
    <subcellularLocation>
        <location evidence="2">Cytoplasm</location>
    </subcellularLocation>
    <subcellularLocation>
        <location evidence="1">Nucleus</location>
    </subcellularLocation>
</comment>